<dbReference type="GO" id="GO:0005886">
    <property type="term" value="C:plasma membrane"/>
    <property type="evidence" value="ECO:0007669"/>
    <property type="project" value="UniProtKB-SubCell"/>
</dbReference>
<keyword evidence="4" id="KW-0472">Membrane</keyword>
<evidence type="ECO:0000256" key="6">
    <source>
        <dbReference type="ARBA" id="ARBA00023157"/>
    </source>
</evidence>
<dbReference type="SUPFAM" id="SSF47699">
    <property type="entry name" value="Bifunctional inhibitor/lipid-transfer protein/seed storage 2S albumin"/>
    <property type="match status" value="1"/>
</dbReference>
<evidence type="ECO:0000259" key="11">
    <source>
        <dbReference type="SMART" id="SM00499"/>
    </source>
</evidence>
<protein>
    <recommendedName>
        <fullName evidence="11">Bifunctional inhibitor/plant lipid transfer protein/seed storage helical domain-containing protein</fullName>
    </recommendedName>
</protein>
<dbReference type="GO" id="GO:0098552">
    <property type="term" value="C:side of membrane"/>
    <property type="evidence" value="ECO:0007669"/>
    <property type="project" value="UniProtKB-KW"/>
</dbReference>
<dbReference type="AlphaFoldDB" id="A0A834H574"/>
<dbReference type="InterPro" id="IPR016140">
    <property type="entry name" value="Bifunc_inhib/LTP/seed_store"/>
</dbReference>
<evidence type="ECO:0000256" key="4">
    <source>
        <dbReference type="ARBA" id="ARBA00022622"/>
    </source>
</evidence>
<keyword evidence="13" id="KW-1185">Reference proteome</keyword>
<evidence type="ECO:0000256" key="3">
    <source>
        <dbReference type="ARBA" id="ARBA00022475"/>
    </source>
</evidence>
<dbReference type="EMBL" id="WJXA01000004">
    <property type="protein sequence ID" value="KAF7146462.1"/>
    <property type="molecule type" value="Genomic_DNA"/>
</dbReference>
<sequence>MALQAIGFGLVLVAVSVLWAGAAAQSSSSCTNALINMAPCLNYINGNSSTPSSGCCTELGNVVESQPKCLCQALNGGGSLGITVNQTRALELPKACKVETPSSSNCNGKNVFQMLAVHQRSCDYGLTMFPSSDFGASPTGSSSGTPASPTTKTPTTSSTGTGSKPVPSTDSSSSPSDASSAKMTVSLSFVLLLLGFQLGALPVKYYGAPSISTKHTALACKSLLDKGPLIDYFGYRIVEASRFLSTSKVLSINNLQCALSLAHSPFFAPPYSRADKVLWDISSSPSMFNAVITRNAIRLHSPTVTWHKLLLPPTCILRHSFILWIAIQGKLHERDMYKSCGGLTTLLSPPLPATR</sequence>
<evidence type="ECO:0000313" key="13">
    <source>
        <dbReference type="Proteomes" id="UP000626092"/>
    </source>
</evidence>
<comment type="caution">
    <text evidence="12">The sequence shown here is derived from an EMBL/GenBank/DDBJ whole genome shotgun (WGS) entry which is preliminary data.</text>
</comment>
<keyword evidence="5 10" id="KW-0732">Signal</keyword>
<feature type="domain" description="Bifunctional inhibitor/plant lipid transfer protein/seed storage helical" evidence="11">
    <location>
        <begin position="30"/>
        <end position="106"/>
    </location>
</feature>
<feature type="region of interest" description="Disordered" evidence="9">
    <location>
        <begin position="135"/>
        <end position="178"/>
    </location>
</feature>
<dbReference type="Gene3D" id="1.10.110.10">
    <property type="entry name" value="Plant lipid-transfer and hydrophobic proteins"/>
    <property type="match status" value="1"/>
</dbReference>
<keyword evidence="3" id="KW-1003">Cell membrane</keyword>
<evidence type="ECO:0000256" key="9">
    <source>
        <dbReference type="SAM" id="MobiDB-lite"/>
    </source>
</evidence>
<dbReference type="Proteomes" id="UP000626092">
    <property type="component" value="Unassembled WGS sequence"/>
</dbReference>
<evidence type="ECO:0000313" key="12">
    <source>
        <dbReference type="EMBL" id="KAF7146462.1"/>
    </source>
</evidence>
<keyword evidence="4" id="KW-0336">GPI-anchor</keyword>
<dbReference type="OrthoDB" id="911994at2759"/>
<keyword evidence="7" id="KW-0325">Glycoprotein</keyword>
<evidence type="ECO:0000256" key="2">
    <source>
        <dbReference type="ARBA" id="ARBA00009748"/>
    </source>
</evidence>
<keyword evidence="8" id="KW-0449">Lipoprotein</keyword>
<comment type="similarity">
    <text evidence="2">Belongs to the plant LTP family.</text>
</comment>
<dbReference type="CDD" id="cd00010">
    <property type="entry name" value="AAI_LTSS"/>
    <property type="match status" value="1"/>
</dbReference>
<dbReference type="Pfam" id="PF14368">
    <property type="entry name" value="LTP_2"/>
    <property type="match status" value="1"/>
</dbReference>
<reference evidence="12" key="1">
    <citation type="submission" date="2019-11" db="EMBL/GenBank/DDBJ databases">
        <authorList>
            <person name="Liu Y."/>
            <person name="Hou J."/>
            <person name="Li T.-Q."/>
            <person name="Guan C.-H."/>
            <person name="Wu X."/>
            <person name="Wu H.-Z."/>
            <person name="Ling F."/>
            <person name="Zhang R."/>
            <person name="Shi X.-G."/>
            <person name="Ren J.-P."/>
            <person name="Chen E.-F."/>
            <person name="Sun J.-M."/>
        </authorList>
    </citation>
    <scope>NUCLEOTIDE SEQUENCE</scope>
    <source>
        <strain evidence="12">Adult_tree_wgs_1</strain>
        <tissue evidence="12">Leaves</tissue>
    </source>
</reference>
<proteinExistence type="inferred from homology"/>
<dbReference type="InterPro" id="IPR043325">
    <property type="entry name" value="LTSS"/>
</dbReference>
<evidence type="ECO:0000256" key="7">
    <source>
        <dbReference type="ARBA" id="ARBA00023180"/>
    </source>
</evidence>
<evidence type="ECO:0000256" key="8">
    <source>
        <dbReference type="ARBA" id="ARBA00023288"/>
    </source>
</evidence>
<feature type="chain" id="PRO_5032294970" description="Bifunctional inhibitor/plant lipid transfer protein/seed storage helical domain-containing protein" evidence="10">
    <location>
        <begin position="25"/>
        <end position="355"/>
    </location>
</feature>
<keyword evidence="6" id="KW-1015">Disulfide bond</keyword>
<dbReference type="InterPro" id="IPR036312">
    <property type="entry name" value="Bifun_inhib/LTP/seed_sf"/>
</dbReference>
<gene>
    <name evidence="12" type="ORF">RHSIM_Rhsim04G0200800</name>
</gene>
<evidence type="ECO:0000256" key="1">
    <source>
        <dbReference type="ARBA" id="ARBA00004609"/>
    </source>
</evidence>
<comment type="subcellular location">
    <subcellularLocation>
        <location evidence="1">Cell membrane</location>
        <topology evidence="1">Lipid-anchor</topology>
        <topology evidence="1">GPI-anchor</topology>
    </subcellularLocation>
</comment>
<accession>A0A834H574</accession>
<evidence type="ECO:0000256" key="5">
    <source>
        <dbReference type="ARBA" id="ARBA00022729"/>
    </source>
</evidence>
<dbReference type="SMART" id="SM00499">
    <property type="entry name" value="AAI"/>
    <property type="match status" value="1"/>
</dbReference>
<dbReference type="FunFam" id="1.10.110.10:FF:000001">
    <property type="entry name" value="Bifunctional inhibitor/lipid-transfer protein/seed storage 2S albumin superfamily protein"/>
    <property type="match status" value="1"/>
</dbReference>
<name>A0A834H574_RHOSS</name>
<dbReference type="PANTHER" id="PTHR33044">
    <property type="entry name" value="BIFUNCTIONAL INHIBITOR/LIPID-TRANSFER PROTEIN/SEED STORAGE 2S ALBUMIN SUPERFAMILY PROTEIN-RELATED"/>
    <property type="match status" value="1"/>
</dbReference>
<evidence type="ECO:0000256" key="10">
    <source>
        <dbReference type="SAM" id="SignalP"/>
    </source>
</evidence>
<organism evidence="12 13">
    <name type="scientific">Rhododendron simsii</name>
    <name type="common">Sims's rhododendron</name>
    <dbReference type="NCBI Taxonomy" id="118357"/>
    <lineage>
        <taxon>Eukaryota</taxon>
        <taxon>Viridiplantae</taxon>
        <taxon>Streptophyta</taxon>
        <taxon>Embryophyta</taxon>
        <taxon>Tracheophyta</taxon>
        <taxon>Spermatophyta</taxon>
        <taxon>Magnoliopsida</taxon>
        <taxon>eudicotyledons</taxon>
        <taxon>Gunneridae</taxon>
        <taxon>Pentapetalae</taxon>
        <taxon>asterids</taxon>
        <taxon>Ericales</taxon>
        <taxon>Ericaceae</taxon>
        <taxon>Ericoideae</taxon>
        <taxon>Rhodoreae</taxon>
        <taxon>Rhododendron</taxon>
    </lineage>
</organism>
<feature type="signal peptide" evidence="10">
    <location>
        <begin position="1"/>
        <end position="24"/>
    </location>
</feature>